<dbReference type="STRING" id="1266660.A0A1G4JQM6"/>
<evidence type="ECO:0000313" key="2">
    <source>
        <dbReference type="EMBL" id="SCU93058.1"/>
    </source>
</evidence>
<gene>
    <name evidence="2" type="ORF">LADA_0G01112G</name>
</gene>
<dbReference type="GO" id="GO:0008033">
    <property type="term" value="P:tRNA processing"/>
    <property type="evidence" value="ECO:0007669"/>
    <property type="project" value="TreeGrafter"/>
</dbReference>
<proteinExistence type="predicted"/>
<sequence length="196" mass="22223">MSLNRQQRERFTATHIAYKYNLLHYLPGIEQSQLSGLYLKSFYNGTKRNRLHLPEHLTNGTKFCEKCGVVHIAGLNLNMAIVDVMASDDESVHNQVLEYKCLLCGKVKQFDIGNSKRIESQQGPREGFVAKWPSGQKTSHDAAEVNGSQVKKLASGKERAKKRKMNTLANMLSRKKDEEANKKSASLNLEDFLLKR</sequence>
<dbReference type="Proteomes" id="UP000190274">
    <property type="component" value="Chromosome G"/>
</dbReference>
<name>A0A1G4JQM6_9SACH</name>
<organism evidence="2 3">
    <name type="scientific">Lachancea dasiensis</name>
    <dbReference type="NCBI Taxonomy" id="1072105"/>
    <lineage>
        <taxon>Eukaryota</taxon>
        <taxon>Fungi</taxon>
        <taxon>Dikarya</taxon>
        <taxon>Ascomycota</taxon>
        <taxon>Saccharomycotina</taxon>
        <taxon>Saccharomycetes</taxon>
        <taxon>Saccharomycetales</taxon>
        <taxon>Saccharomycetaceae</taxon>
        <taxon>Lachancea</taxon>
    </lineage>
</organism>
<evidence type="ECO:0000256" key="1">
    <source>
        <dbReference type="SAM" id="MobiDB-lite"/>
    </source>
</evidence>
<dbReference type="GO" id="GO:0005655">
    <property type="term" value="C:nucleolar ribonuclease P complex"/>
    <property type="evidence" value="ECO:0007669"/>
    <property type="project" value="TreeGrafter"/>
</dbReference>
<dbReference type="EMBL" id="LT598457">
    <property type="protein sequence ID" value="SCU93058.1"/>
    <property type="molecule type" value="Genomic_DNA"/>
</dbReference>
<dbReference type="GO" id="GO:0042134">
    <property type="term" value="F:rRNA primary transcript binding"/>
    <property type="evidence" value="ECO:0007669"/>
    <property type="project" value="EnsemblFungi"/>
</dbReference>
<dbReference type="Pfam" id="PF04032">
    <property type="entry name" value="Rpr2"/>
    <property type="match status" value="1"/>
</dbReference>
<feature type="region of interest" description="Disordered" evidence="1">
    <location>
        <begin position="133"/>
        <end position="183"/>
    </location>
</feature>
<dbReference type="GO" id="GO:0030541">
    <property type="term" value="P:plasmid partitioning"/>
    <property type="evidence" value="ECO:0007669"/>
    <property type="project" value="EnsemblFungi"/>
</dbReference>
<dbReference type="Gene3D" id="6.20.50.20">
    <property type="match status" value="1"/>
</dbReference>
<reference evidence="3" key="1">
    <citation type="submission" date="2016-03" db="EMBL/GenBank/DDBJ databases">
        <authorList>
            <person name="Devillers H."/>
        </authorList>
    </citation>
    <scope>NUCLEOTIDE SEQUENCE [LARGE SCALE GENOMIC DNA]</scope>
</reference>
<dbReference type="OrthoDB" id="4066853at2759"/>
<accession>A0A1G4JQM6</accession>
<dbReference type="AlphaFoldDB" id="A0A1G4JQM6"/>
<evidence type="ECO:0000313" key="3">
    <source>
        <dbReference type="Proteomes" id="UP000190274"/>
    </source>
</evidence>
<dbReference type="PANTHER" id="PTHR14742:SF3">
    <property type="entry name" value="RIBONUCLEASE MRP PROTEIN SUBUNIT SNM1"/>
    <property type="match status" value="1"/>
</dbReference>
<dbReference type="GO" id="GO:0000460">
    <property type="term" value="P:maturation of 5.8S rRNA"/>
    <property type="evidence" value="ECO:0007669"/>
    <property type="project" value="EnsemblFungi"/>
</dbReference>
<protein>
    <submittedName>
        <fullName evidence="2">LADA_0G01112g1_1</fullName>
    </submittedName>
</protein>
<dbReference type="GO" id="GO:0000172">
    <property type="term" value="C:ribonuclease MRP complex"/>
    <property type="evidence" value="ECO:0007669"/>
    <property type="project" value="EnsemblFungi"/>
</dbReference>
<keyword evidence="3" id="KW-1185">Reference proteome</keyword>
<dbReference type="InterPro" id="IPR007175">
    <property type="entry name" value="Rpr2/Snm1/Rpp21"/>
</dbReference>
<dbReference type="PANTHER" id="PTHR14742">
    <property type="entry name" value="RIBONUCLEASE P SUBUNIT P21"/>
    <property type="match status" value="1"/>
</dbReference>
<dbReference type="GO" id="GO:0006397">
    <property type="term" value="P:mRNA processing"/>
    <property type="evidence" value="ECO:0007669"/>
    <property type="project" value="EnsemblFungi"/>
</dbReference>